<evidence type="ECO:0000256" key="1">
    <source>
        <dbReference type="ARBA" id="ARBA00004496"/>
    </source>
</evidence>
<dbReference type="OrthoDB" id="156345at2"/>
<evidence type="ECO:0000256" key="2">
    <source>
        <dbReference type="ARBA" id="ARBA00022490"/>
    </source>
</evidence>
<dbReference type="Pfam" id="PF01636">
    <property type="entry name" value="APH"/>
    <property type="match status" value="1"/>
</dbReference>
<dbReference type="AlphaFoldDB" id="A0A2N5C8L6"/>
<protein>
    <recommendedName>
        <fullName evidence="8">Hydroxylysine kinase</fullName>
        <ecNumber evidence="7">2.7.1.81</ecNumber>
    </recommendedName>
</protein>
<dbReference type="Gene3D" id="3.90.1200.10">
    <property type="match status" value="1"/>
</dbReference>
<keyword evidence="4" id="KW-0418">Kinase</keyword>
<comment type="catalytic activity">
    <reaction evidence="5">
        <text>(5R)-5-hydroxy-L-lysine + GTP = (5R)-5-phosphooxy-L-lysine + GDP + H(+)</text>
        <dbReference type="Rhea" id="RHEA:19049"/>
        <dbReference type="ChEBI" id="CHEBI:15378"/>
        <dbReference type="ChEBI" id="CHEBI:37565"/>
        <dbReference type="ChEBI" id="CHEBI:57882"/>
        <dbReference type="ChEBI" id="CHEBI:58189"/>
        <dbReference type="ChEBI" id="CHEBI:58357"/>
        <dbReference type="EC" id="2.7.1.81"/>
    </reaction>
</comment>
<dbReference type="InterPro" id="IPR011009">
    <property type="entry name" value="Kinase-like_dom_sf"/>
</dbReference>
<feature type="domain" description="Aminoglycoside phosphotransferase" evidence="9">
    <location>
        <begin position="48"/>
        <end position="283"/>
    </location>
</feature>
<sequence>MAPAERGHVKVPASAVLNATSPAAPLEWAHALLARHWGISGDLRALTGERDRNFLLALTGGAAQPRYMLKISHPAEAPLVADFQTQALLHIARSDPSLPVQRILPTTEGEASVRVRAPDGSMRVTRLFSYLEGEPLPKARRSPAQATALATMLARLDLALRDFHHPAGALELPWDIQRADSIAPLLDSIADPARHALAQRALDRFVKHVKPRLHALRTQPVHNDFNIFNLLVDAHDHDRIAGILDFGDMVHAPLVNDLAVAAAYQVDAEGDTLDALSRFVAAYHAVLPLERQEVELLFDLIQARLLMVVAISGWRAAREPANADYLLRNNAISWARLAACDAIDRQRAIAVLFARLRA</sequence>
<evidence type="ECO:0000259" key="9">
    <source>
        <dbReference type="Pfam" id="PF01636"/>
    </source>
</evidence>
<comment type="function">
    <text evidence="6">Catalyzes the GTP-dependent phosphorylation of 5-hydroxy-L-lysine.</text>
</comment>
<evidence type="ECO:0000256" key="8">
    <source>
        <dbReference type="ARBA" id="ARBA00040505"/>
    </source>
</evidence>
<dbReference type="GO" id="GO:0047992">
    <property type="term" value="F:hydroxylysine kinase activity"/>
    <property type="evidence" value="ECO:0007669"/>
    <property type="project" value="UniProtKB-EC"/>
</dbReference>
<dbReference type="EMBL" id="PJRP01000011">
    <property type="protein sequence ID" value="PLP98566.1"/>
    <property type="molecule type" value="Genomic_DNA"/>
</dbReference>
<evidence type="ECO:0000256" key="7">
    <source>
        <dbReference type="ARBA" id="ARBA00038873"/>
    </source>
</evidence>
<evidence type="ECO:0000313" key="10">
    <source>
        <dbReference type="EMBL" id="PLP98566.1"/>
    </source>
</evidence>
<evidence type="ECO:0000256" key="4">
    <source>
        <dbReference type="ARBA" id="ARBA00022777"/>
    </source>
</evidence>
<evidence type="ECO:0000256" key="3">
    <source>
        <dbReference type="ARBA" id="ARBA00022679"/>
    </source>
</evidence>
<accession>A0A2N5C8L6</accession>
<comment type="subcellular location">
    <subcellularLocation>
        <location evidence="1">Cytoplasm</location>
    </subcellularLocation>
</comment>
<keyword evidence="3 10" id="KW-0808">Transferase</keyword>
<dbReference type="SUPFAM" id="SSF56112">
    <property type="entry name" value="Protein kinase-like (PK-like)"/>
    <property type="match status" value="1"/>
</dbReference>
<name>A0A2N5C8L6_9BURK</name>
<proteinExistence type="predicted"/>
<comment type="caution">
    <text evidence="10">The sequence shown here is derived from an EMBL/GenBank/DDBJ whole genome shotgun (WGS) entry which is preliminary data.</text>
</comment>
<evidence type="ECO:0000313" key="11">
    <source>
        <dbReference type="Proteomes" id="UP000234341"/>
    </source>
</evidence>
<organism evidence="10 11">
    <name type="scientific">Cupriavidus pauculus</name>
    <dbReference type="NCBI Taxonomy" id="82633"/>
    <lineage>
        <taxon>Bacteria</taxon>
        <taxon>Pseudomonadati</taxon>
        <taxon>Pseudomonadota</taxon>
        <taxon>Betaproteobacteria</taxon>
        <taxon>Burkholderiales</taxon>
        <taxon>Burkholderiaceae</taxon>
        <taxon>Cupriavidus</taxon>
    </lineage>
</organism>
<dbReference type="InterPro" id="IPR002575">
    <property type="entry name" value="Aminoglycoside_PTrfase"/>
</dbReference>
<dbReference type="PANTHER" id="PTHR21064">
    <property type="entry name" value="AMINOGLYCOSIDE PHOSPHOTRANSFERASE DOMAIN-CONTAINING PROTEIN-RELATED"/>
    <property type="match status" value="1"/>
</dbReference>
<dbReference type="GO" id="GO:0005737">
    <property type="term" value="C:cytoplasm"/>
    <property type="evidence" value="ECO:0007669"/>
    <property type="project" value="UniProtKB-SubCell"/>
</dbReference>
<dbReference type="Proteomes" id="UP000234341">
    <property type="component" value="Unassembled WGS sequence"/>
</dbReference>
<keyword evidence="2" id="KW-0963">Cytoplasm</keyword>
<dbReference type="EC" id="2.7.1.81" evidence="7"/>
<dbReference type="InterPro" id="IPR050249">
    <property type="entry name" value="Pseudomonas-type_ThrB"/>
</dbReference>
<evidence type="ECO:0000256" key="5">
    <source>
        <dbReference type="ARBA" id="ARBA00036820"/>
    </source>
</evidence>
<dbReference type="PANTHER" id="PTHR21064:SF1">
    <property type="entry name" value="HYDROXYLYSINE KINASE"/>
    <property type="match status" value="1"/>
</dbReference>
<evidence type="ECO:0000256" key="6">
    <source>
        <dbReference type="ARBA" id="ARBA00037368"/>
    </source>
</evidence>
<gene>
    <name evidence="10" type="ORF">CYJ10_21250</name>
</gene>
<reference evidence="10 11" key="1">
    <citation type="submission" date="2017-12" db="EMBL/GenBank/DDBJ databases">
        <title>Genome sequence of the active heterotrophic nitrifier-denitrifier, Cupriavidus pauculus UM1.</title>
        <authorList>
            <person name="Putonti C."/>
            <person name="Castignetti D."/>
        </authorList>
    </citation>
    <scope>NUCLEOTIDE SEQUENCE [LARGE SCALE GENOMIC DNA]</scope>
    <source>
        <strain evidence="10 11">UM1</strain>
    </source>
</reference>